<dbReference type="RefSeq" id="WP_146519406.1">
    <property type="nucleotide sequence ID" value="NZ_CP151726.1"/>
</dbReference>
<dbReference type="EMBL" id="SJPN01000002">
    <property type="protein sequence ID" value="TWU06308.1"/>
    <property type="molecule type" value="Genomic_DNA"/>
</dbReference>
<keyword evidence="4 7" id="KW-0808">Transferase</keyword>
<evidence type="ECO:0000313" key="7">
    <source>
        <dbReference type="EMBL" id="TWU06308.1"/>
    </source>
</evidence>
<sequence length="301" mass="34309">MSHELDPSFNRDARRSDLLLHPTESLTNGRPIDGAIELCVRLHEWCGVYLEPTKTYLIENRLRSLMDDLGIHDYKSLIEIASSGSGMPIRNRIIDALTTHETLFFRDSAPFEVIANHLVPGIREMSRFGSPRLSVWTAACSTGQESYSIAIQLLESVPDIKQWNLSILGTDVSSAIIERARTGVYFDHEVRRGLTPQRLQKYFVQESEDWRINDCVREMVHFEVQNINDSTQPQGPFDVIFCRNVLIYFSVDDARRILQKIAGRLASSGRLFLGSSEVPRNINDFLTMENIGGATCYRRKE</sequence>
<keyword evidence="8" id="KW-1185">Reference proteome</keyword>
<dbReference type="PRINTS" id="PR00996">
    <property type="entry name" value="CHERMTFRASE"/>
</dbReference>
<dbReference type="InterPro" id="IPR036804">
    <property type="entry name" value="CheR_N_sf"/>
</dbReference>
<dbReference type="PROSITE" id="PS50123">
    <property type="entry name" value="CHER"/>
    <property type="match status" value="1"/>
</dbReference>
<comment type="caution">
    <text evidence="7">The sequence shown here is derived from an EMBL/GenBank/DDBJ whole genome shotgun (WGS) entry which is preliminary data.</text>
</comment>
<accession>A0A5C6B2Z1</accession>
<dbReference type="InterPro" id="IPR050903">
    <property type="entry name" value="Bact_Chemotaxis_MeTrfase"/>
</dbReference>
<organism evidence="7 8">
    <name type="scientific">Stieleria varia</name>
    <dbReference type="NCBI Taxonomy" id="2528005"/>
    <lineage>
        <taxon>Bacteria</taxon>
        <taxon>Pseudomonadati</taxon>
        <taxon>Planctomycetota</taxon>
        <taxon>Planctomycetia</taxon>
        <taxon>Pirellulales</taxon>
        <taxon>Pirellulaceae</taxon>
        <taxon>Stieleria</taxon>
    </lineage>
</organism>
<keyword evidence="3 7" id="KW-0489">Methyltransferase</keyword>
<dbReference type="Gene3D" id="1.10.155.10">
    <property type="entry name" value="Chemotaxis receptor methyltransferase CheR, N-terminal domain"/>
    <property type="match status" value="1"/>
</dbReference>
<dbReference type="GO" id="GO:0008983">
    <property type="term" value="F:protein-glutamate O-methyltransferase activity"/>
    <property type="evidence" value="ECO:0007669"/>
    <property type="project" value="UniProtKB-EC"/>
</dbReference>
<dbReference type="Pfam" id="PF01739">
    <property type="entry name" value="CheR"/>
    <property type="match status" value="1"/>
</dbReference>
<dbReference type="AlphaFoldDB" id="A0A5C6B2Z1"/>
<dbReference type="Gene3D" id="3.40.50.150">
    <property type="entry name" value="Vaccinia Virus protein VP39"/>
    <property type="match status" value="1"/>
</dbReference>
<dbReference type="SMART" id="SM00138">
    <property type="entry name" value="MeTrc"/>
    <property type="match status" value="1"/>
</dbReference>
<evidence type="ECO:0000256" key="4">
    <source>
        <dbReference type="ARBA" id="ARBA00022679"/>
    </source>
</evidence>
<name>A0A5C6B2Z1_9BACT</name>
<reference evidence="7 8" key="1">
    <citation type="submission" date="2019-02" db="EMBL/GenBank/DDBJ databases">
        <title>Deep-cultivation of Planctomycetes and their phenomic and genomic characterization uncovers novel biology.</title>
        <authorList>
            <person name="Wiegand S."/>
            <person name="Jogler M."/>
            <person name="Boedeker C."/>
            <person name="Pinto D."/>
            <person name="Vollmers J."/>
            <person name="Rivas-Marin E."/>
            <person name="Kohn T."/>
            <person name="Peeters S.H."/>
            <person name="Heuer A."/>
            <person name="Rast P."/>
            <person name="Oberbeckmann S."/>
            <person name="Bunk B."/>
            <person name="Jeske O."/>
            <person name="Meyerdierks A."/>
            <person name="Storesund J.E."/>
            <person name="Kallscheuer N."/>
            <person name="Luecker S."/>
            <person name="Lage O.M."/>
            <person name="Pohl T."/>
            <person name="Merkel B.J."/>
            <person name="Hornburger P."/>
            <person name="Mueller R.-W."/>
            <person name="Bruemmer F."/>
            <person name="Labrenz M."/>
            <person name="Spormann A.M."/>
            <person name="Op Den Camp H."/>
            <person name="Overmann J."/>
            <person name="Amann R."/>
            <person name="Jetten M.S.M."/>
            <person name="Mascher T."/>
            <person name="Medema M.H."/>
            <person name="Devos D.P."/>
            <person name="Kaster A.-K."/>
            <person name="Ovreas L."/>
            <person name="Rohde M."/>
            <person name="Galperin M.Y."/>
            <person name="Jogler C."/>
        </authorList>
    </citation>
    <scope>NUCLEOTIDE SEQUENCE [LARGE SCALE GENOMIC DNA]</scope>
    <source>
        <strain evidence="7 8">Pla52n</strain>
    </source>
</reference>
<dbReference type="InterPro" id="IPR022642">
    <property type="entry name" value="CheR_C"/>
</dbReference>
<gene>
    <name evidence="7" type="primary">cheR2</name>
    <name evidence="7" type="ORF">Pla52n_20290</name>
</gene>
<dbReference type="InterPro" id="IPR000780">
    <property type="entry name" value="CheR_MeTrfase"/>
</dbReference>
<protein>
    <recommendedName>
        <fullName evidence="2">protein-glutamate O-methyltransferase</fullName>
        <ecNumber evidence="2">2.1.1.80</ecNumber>
    </recommendedName>
</protein>
<dbReference type="SUPFAM" id="SSF53335">
    <property type="entry name" value="S-adenosyl-L-methionine-dependent methyltransferases"/>
    <property type="match status" value="1"/>
</dbReference>
<evidence type="ECO:0000256" key="1">
    <source>
        <dbReference type="ARBA" id="ARBA00001541"/>
    </source>
</evidence>
<evidence type="ECO:0000256" key="5">
    <source>
        <dbReference type="ARBA" id="ARBA00022691"/>
    </source>
</evidence>
<dbReference type="InterPro" id="IPR029063">
    <property type="entry name" value="SAM-dependent_MTases_sf"/>
</dbReference>
<dbReference type="PANTHER" id="PTHR24422:SF21">
    <property type="entry name" value="CHEMOTAXIS PROTEIN METHYLTRANSFERASE 1"/>
    <property type="match status" value="1"/>
</dbReference>
<evidence type="ECO:0000256" key="3">
    <source>
        <dbReference type="ARBA" id="ARBA00022603"/>
    </source>
</evidence>
<evidence type="ECO:0000259" key="6">
    <source>
        <dbReference type="PROSITE" id="PS50123"/>
    </source>
</evidence>
<dbReference type="OrthoDB" id="288469at2"/>
<dbReference type="GO" id="GO:0032259">
    <property type="term" value="P:methylation"/>
    <property type="evidence" value="ECO:0007669"/>
    <property type="project" value="UniProtKB-KW"/>
</dbReference>
<dbReference type="EC" id="2.1.1.80" evidence="2"/>
<feature type="domain" description="CheR-type methyltransferase" evidence="6">
    <location>
        <begin position="42"/>
        <end position="301"/>
    </location>
</feature>
<dbReference type="CDD" id="cd02440">
    <property type="entry name" value="AdoMet_MTases"/>
    <property type="match status" value="1"/>
</dbReference>
<dbReference type="Proteomes" id="UP000320176">
    <property type="component" value="Unassembled WGS sequence"/>
</dbReference>
<dbReference type="PANTHER" id="PTHR24422">
    <property type="entry name" value="CHEMOTAXIS PROTEIN METHYLTRANSFERASE"/>
    <property type="match status" value="1"/>
</dbReference>
<proteinExistence type="predicted"/>
<evidence type="ECO:0000313" key="8">
    <source>
        <dbReference type="Proteomes" id="UP000320176"/>
    </source>
</evidence>
<dbReference type="SUPFAM" id="SSF47757">
    <property type="entry name" value="Chemotaxis receptor methyltransferase CheR, N-terminal domain"/>
    <property type="match status" value="1"/>
</dbReference>
<comment type="catalytic activity">
    <reaction evidence="1">
        <text>L-glutamyl-[protein] + S-adenosyl-L-methionine = [protein]-L-glutamate 5-O-methyl ester + S-adenosyl-L-homocysteine</text>
        <dbReference type="Rhea" id="RHEA:24452"/>
        <dbReference type="Rhea" id="RHEA-COMP:10208"/>
        <dbReference type="Rhea" id="RHEA-COMP:10311"/>
        <dbReference type="ChEBI" id="CHEBI:29973"/>
        <dbReference type="ChEBI" id="CHEBI:57856"/>
        <dbReference type="ChEBI" id="CHEBI:59789"/>
        <dbReference type="ChEBI" id="CHEBI:82795"/>
        <dbReference type="EC" id="2.1.1.80"/>
    </reaction>
</comment>
<evidence type="ECO:0000256" key="2">
    <source>
        <dbReference type="ARBA" id="ARBA00012534"/>
    </source>
</evidence>
<keyword evidence="5" id="KW-0949">S-adenosyl-L-methionine</keyword>